<dbReference type="AlphaFoldDB" id="A0A2G9GKV7"/>
<feature type="compositionally biased region" description="Basic and acidic residues" evidence="1">
    <location>
        <begin position="95"/>
        <end position="112"/>
    </location>
</feature>
<accession>A0A2G9GKV7</accession>
<sequence length="178" mass="19834">MADRESFIVPEGWELVTKVNSNGSVVKYYTNILGQKFYSEEDLLRNIWDAKARGLSIYAPEFDAPSFGASSSQHKKKPKSTVGEASTRVCKKKKQGSDNRGAKIVLKQKEVEQQPEMQEGKAGSRISDQSDENAATVASMFRTSRRVAGLKPELNPDFDFNKPLEYIIKDKPSGKPTT</sequence>
<dbReference type="EMBL" id="NKXS01004588">
    <property type="protein sequence ID" value="PIN05888.1"/>
    <property type="molecule type" value="Genomic_DNA"/>
</dbReference>
<gene>
    <name evidence="2" type="ORF">CDL12_21568</name>
</gene>
<evidence type="ECO:0008006" key="4">
    <source>
        <dbReference type="Google" id="ProtNLM"/>
    </source>
</evidence>
<evidence type="ECO:0000313" key="2">
    <source>
        <dbReference type="EMBL" id="PIN05888.1"/>
    </source>
</evidence>
<proteinExistence type="predicted"/>
<evidence type="ECO:0000313" key="3">
    <source>
        <dbReference type="Proteomes" id="UP000231279"/>
    </source>
</evidence>
<feature type="region of interest" description="Disordered" evidence="1">
    <location>
        <begin position="65"/>
        <end position="135"/>
    </location>
</feature>
<dbReference type="Gene3D" id="3.30.890.10">
    <property type="entry name" value="Methyl-cpg-binding Protein 2, Chain A"/>
    <property type="match status" value="1"/>
</dbReference>
<dbReference type="Proteomes" id="UP000231279">
    <property type="component" value="Unassembled WGS sequence"/>
</dbReference>
<organism evidence="2 3">
    <name type="scientific">Handroanthus impetiginosus</name>
    <dbReference type="NCBI Taxonomy" id="429701"/>
    <lineage>
        <taxon>Eukaryota</taxon>
        <taxon>Viridiplantae</taxon>
        <taxon>Streptophyta</taxon>
        <taxon>Embryophyta</taxon>
        <taxon>Tracheophyta</taxon>
        <taxon>Spermatophyta</taxon>
        <taxon>Magnoliopsida</taxon>
        <taxon>eudicotyledons</taxon>
        <taxon>Gunneridae</taxon>
        <taxon>Pentapetalae</taxon>
        <taxon>asterids</taxon>
        <taxon>lamiids</taxon>
        <taxon>Lamiales</taxon>
        <taxon>Bignoniaceae</taxon>
        <taxon>Crescentiina</taxon>
        <taxon>Tabebuia alliance</taxon>
        <taxon>Handroanthus</taxon>
    </lineage>
</organism>
<comment type="caution">
    <text evidence="2">The sequence shown here is derived from an EMBL/GenBank/DDBJ whole genome shotgun (WGS) entry which is preliminary data.</text>
</comment>
<keyword evidence="3" id="KW-1185">Reference proteome</keyword>
<reference evidence="3" key="1">
    <citation type="journal article" date="2018" name="Gigascience">
        <title>Genome assembly of the Pink Ipe (Handroanthus impetiginosus, Bignoniaceae), a highly valued, ecologically keystone Neotropical timber forest tree.</title>
        <authorList>
            <person name="Silva-Junior O.B."/>
            <person name="Grattapaglia D."/>
            <person name="Novaes E."/>
            <person name="Collevatti R.G."/>
        </authorList>
    </citation>
    <scope>NUCLEOTIDE SEQUENCE [LARGE SCALE GENOMIC DNA]</scope>
    <source>
        <strain evidence="3">cv. UFG-1</strain>
    </source>
</reference>
<evidence type="ECO:0000256" key="1">
    <source>
        <dbReference type="SAM" id="MobiDB-lite"/>
    </source>
</evidence>
<name>A0A2G9GKV7_9LAMI</name>
<protein>
    <recommendedName>
        <fullName evidence="4">MBD domain-containing protein</fullName>
    </recommendedName>
</protein>
<dbReference type="OrthoDB" id="912322at2759"/>